<dbReference type="PROSITE" id="PS51257">
    <property type="entry name" value="PROKAR_LIPOPROTEIN"/>
    <property type="match status" value="1"/>
</dbReference>
<dbReference type="STRING" id="616991.GCA_000733925_03407"/>
<dbReference type="RefSeq" id="WP_157730614.1">
    <property type="nucleotide sequence ID" value="NZ_CP022515.1"/>
</dbReference>
<dbReference type="Proteomes" id="UP000204551">
    <property type="component" value="Chromosome"/>
</dbReference>
<dbReference type="InterPro" id="IPR050546">
    <property type="entry name" value="Glycosyl_Hydrlase_16"/>
</dbReference>
<dbReference type="GO" id="GO:0005975">
    <property type="term" value="P:carbohydrate metabolic process"/>
    <property type="evidence" value="ECO:0007669"/>
    <property type="project" value="InterPro"/>
</dbReference>
<dbReference type="Gene3D" id="2.60.120.200">
    <property type="match status" value="1"/>
</dbReference>
<dbReference type="GO" id="GO:0042972">
    <property type="term" value="F:licheninase activity"/>
    <property type="evidence" value="ECO:0007669"/>
    <property type="project" value="UniProtKB-EC"/>
</dbReference>
<name>A0A221URM9_9FLAO</name>
<dbReference type="InterPro" id="IPR013320">
    <property type="entry name" value="ConA-like_dom_sf"/>
</dbReference>
<dbReference type="eggNOG" id="COG2273">
    <property type="taxonomic scope" value="Bacteria"/>
</dbReference>
<sequence length="369" mass="41413">MKLILYFLLAIIAACGGNKNEESDFVYTNGEKEKVLPTELSLSVEVKGVDSKNPHGDGSGAVQLSAVAKNAIKYGYKFNDKLEELSTDGTFTYTFKEEGTHDYKITVLAYSSTGDYIDISKTITVFVAQHEVELIWSDEFELDGALSAQNWKMETIAPDNGSWHNGELQHYTNRLDNVYVSEGTLKIVAKKEQYTAQGTTKEYTSARLNSLFSFTYGKIEVRAKLPYGQGTWPAIWMLGSNIETVGWPTCGEIDIMEHWGHEPEKISSATHTPSCYGGCTDVTVGTTTITDYSTEFHVYAVEWTKESLRFFIDDEFVYAYNPVAKNKDTWPFTADQFIILNVAMGGSWFSVDPDFVSATMEVDYVRVYQ</sequence>
<dbReference type="Pfam" id="PF00722">
    <property type="entry name" value="Glyco_hydro_16"/>
    <property type="match status" value="1"/>
</dbReference>
<dbReference type="EC" id="3.2.1.73" evidence="3"/>
<dbReference type="SUPFAM" id="SSF49899">
    <property type="entry name" value="Concanavalin A-like lectins/glucanases"/>
    <property type="match status" value="1"/>
</dbReference>
<organism evidence="3 4">
    <name type="scientific">Arenibacter algicola</name>
    <dbReference type="NCBI Taxonomy" id="616991"/>
    <lineage>
        <taxon>Bacteria</taxon>
        <taxon>Pseudomonadati</taxon>
        <taxon>Bacteroidota</taxon>
        <taxon>Flavobacteriia</taxon>
        <taxon>Flavobacteriales</taxon>
        <taxon>Flavobacteriaceae</taxon>
        <taxon>Arenibacter</taxon>
    </lineage>
</organism>
<evidence type="ECO:0000313" key="4">
    <source>
        <dbReference type="Proteomes" id="UP000204551"/>
    </source>
</evidence>
<keyword evidence="3" id="KW-0326">Glycosidase</keyword>
<dbReference type="KEGG" id="aalg:AREALGSMS7_00258"/>
<gene>
    <name evidence="3" type="ORF">AREALGSMS7_00258</name>
</gene>
<reference evidence="3 4" key="1">
    <citation type="submission" date="2017-07" db="EMBL/GenBank/DDBJ databases">
        <title>Genome Sequence of Arenibacter algicola Strain SMS7 Isolated from a culture of the Diatom Skeletonema marinoi.</title>
        <authorList>
            <person name="Topel M."/>
            <person name="Pinder M.I.M."/>
            <person name="Johansson O.N."/>
            <person name="Kourtchenko O."/>
            <person name="Godhe A."/>
            <person name="Clarke A.K."/>
        </authorList>
    </citation>
    <scope>NUCLEOTIDE SEQUENCE [LARGE SCALE GENOMIC DNA]</scope>
    <source>
        <strain evidence="3 4">SMS7</strain>
    </source>
</reference>
<evidence type="ECO:0000313" key="3">
    <source>
        <dbReference type="EMBL" id="ASO03756.1"/>
    </source>
</evidence>
<dbReference type="PANTHER" id="PTHR10963:SF55">
    <property type="entry name" value="GLYCOSIDE HYDROLASE FAMILY 16 PROTEIN"/>
    <property type="match status" value="1"/>
</dbReference>
<proteinExistence type="inferred from homology"/>
<accession>A0A221URM9</accession>
<keyword evidence="3" id="KW-0378">Hydrolase</keyword>
<dbReference type="PANTHER" id="PTHR10963">
    <property type="entry name" value="GLYCOSYL HYDROLASE-RELATED"/>
    <property type="match status" value="1"/>
</dbReference>
<evidence type="ECO:0000256" key="1">
    <source>
        <dbReference type="ARBA" id="ARBA00006865"/>
    </source>
</evidence>
<dbReference type="EMBL" id="CP022515">
    <property type="protein sequence ID" value="ASO03756.1"/>
    <property type="molecule type" value="Genomic_DNA"/>
</dbReference>
<dbReference type="AlphaFoldDB" id="A0A221URM9"/>
<dbReference type="PROSITE" id="PS51762">
    <property type="entry name" value="GH16_2"/>
    <property type="match status" value="1"/>
</dbReference>
<dbReference type="InterPro" id="IPR000757">
    <property type="entry name" value="Beta-glucanase-like"/>
</dbReference>
<evidence type="ECO:0000259" key="2">
    <source>
        <dbReference type="PROSITE" id="PS51762"/>
    </source>
</evidence>
<protein>
    <submittedName>
        <fullName evidence="3">Beta-glucanase</fullName>
        <ecNumber evidence="3">3.2.1.73</ecNumber>
    </submittedName>
</protein>
<dbReference type="CDD" id="cd08023">
    <property type="entry name" value="GH16_laminarinase_like"/>
    <property type="match status" value="1"/>
</dbReference>
<feature type="domain" description="GH16" evidence="2">
    <location>
        <begin position="118"/>
        <end position="369"/>
    </location>
</feature>
<comment type="similarity">
    <text evidence="1">Belongs to the glycosyl hydrolase 16 family.</text>
</comment>